<keyword evidence="3" id="KW-1185">Reference proteome</keyword>
<feature type="transmembrane region" description="Helical" evidence="1">
    <location>
        <begin position="36"/>
        <end position="56"/>
    </location>
</feature>
<feature type="transmembrane region" description="Helical" evidence="1">
    <location>
        <begin position="68"/>
        <end position="85"/>
    </location>
</feature>
<reference evidence="2" key="1">
    <citation type="submission" date="2022-10" db="EMBL/GenBank/DDBJ databases">
        <title>Chitinophaga sp. nov., isolated from soil.</title>
        <authorList>
            <person name="Jeon C.O."/>
        </authorList>
    </citation>
    <scope>NUCLEOTIDE SEQUENCE</scope>
    <source>
        <strain evidence="2">R8</strain>
    </source>
</reference>
<evidence type="ECO:0000313" key="3">
    <source>
        <dbReference type="Proteomes" id="UP001162741"/>
    </source>
</evidence>
<accession>A0ABY6J2C1</accession>
<dbReference type="Proteomes" id="UP001162741">
    <property type="component" value="Chromosome"/>
</dbReference>
<name>A0ABY6J2C1_9BACT</name>
<organism evidence="2 3">
    <name type="scientific">Chitinophaga horti</name>
    <dbReference type="NCBI Taxonomy" id="2920382"/>
    <lineage>
        <taxon>Bacteria</taxon>
        <taxon>Pseudomonadati</taxon>
        <taxon>Bacteroidota</taxon>
        <taxon>Chitinophagia</taxon>
        <taxon>Chitinophagales</taxon>
        <taxon>Chitinophagaceae</taxon>
        <taxon>Chitinophaga</taxon>
    </lineage>
</organism>
<protein>
    <submittedName>
        <fullName evidence="2">Uncharacterized protein</fullName>
    </submittedName>
</protein>
<keyword evidence="1" id="KW-0472">Membrane</keyword>
<proteinExistence type="predicted"/>
<evidence type="ECO:0000256" key="1">
    <source>
        <dbReference type="SAM" id="Phobius"/>
    </source>
</evidence>
<sequence length="144" mass="16142">MKHLTFPFLMSNTINFLLVFGRRGPELWSDGPVLSMWLWSFGTGLAIYVIVAYLFALASFQMKMRQRIAWMLAALALPFAINAFTYFTMVTSDDAVMIGASDNRLTSLLATVVYAIITAAAYKKEERSLPDEADELINSINVND</sequence>
<dbReference type="EMBL" id="CP107006">
    <property type="protein sequence ID" value="UYQ93556.1"/>
    <property type="molecule type" value="Genomic_DNA"/>
</dbReference>
<feature type="transmembrane region" description="Helical" evidence="1">
    <location>
        <begin position="105"/>
        <end position="122"/>
    </location>
</feature>
<keyword evidence="1" id="KW-1133">Transmembrane helix</keyword>
<gene>
    <name evidence="2" type="ORF">MKQ68_00380</name>
</gene>
<dbReference type="RefSeq" id="WP_244837465.1">
    <property type="nucleotide sequence ID" value="NZ_CP107006.1"/>
</dbReference>
<keyword evidence="1" id="KW-0812">Transmembrane</keyword>
<evidence type="ECO:0000313" key="2">
    <source>
        <dbReference type="EMBL" id="UYQ93556.1"/>
    </source>
</evidence>